<gene>
    <name evidence="2" type="ORF">E8L90_08480</name>
</gene>
<dbReference type="Proteomes" id="UP000307841">
    <property type="component" value="Unassembled WGS sequence"/>
</dbReference>
<dbReference type="RefSeq" id="WP_137028926.1">
    <property type="nucleotide sequence ID" value="NZ_SZNK01000001.1"/>
</dbReference>
<dbReference type="AlphaFoldDB" id="A0A4U2Y4R4"/>
<comment type="caution">
    <text evidence="2">The sequence shown here is derived from an EMBL/GenBank/DDBJ whole genome shotgun (WGS) entry which is preliminary data.</text>
</comment>
<evidence type="ECO:0000313" key="2">
    <source>
        <dbReference type="EMBL" id="TKI55478.1"/>
    </source>
</evidence>
<dbReference type="OrthoDB" id="2377160at2"/>
<name>A0A4U2Y4R4_9BACL</name>
<evidence type="ECO:0000256" key="1">
    <source>
        <dbReference type="SAM" id="Phobius"/>
    </source>
</evidence>
<sequence>MIYIISYIVFQILLFIILLIISKIKDKRLHQDHGEIVPPGFEPTNEVTIDPVSQEKRRVYFNPKTGDRYYKIEK</sequence>
<keyword evidence="1" id="KW-0812">Transmembrane</keyword>
<evidence type="ECO:0000313" key="3">
    <source>
        <dbReference type="Proteomes" id="UP000307841"/>
    </source>
</evidence>
<organism evidence="2 3">
    <name type="scientific">Brevibacillus antibioticus</name>
    <dbReference type="NCBI Taxonomy" id="2570228"/>
    <lineage>
        <taxon>Bacteria</taxon>
        <taxon>Bacillati</taxon>
        <taxon>Bacillota</taxon>
        <taxon>Bacilli</taxon>
        <taxon>Bacillales</taxon>
        <taxon>Paenibacillaceae</taxon>
        <taxon>Brevibacillus</taxon>
    </lineage>
</organism>
<keyword evidence="1" id="KW-0472">Membrane</keyword>
<reference evidence="2 3" key="1">
    <citation type="submission" date="2019-04" db="EMBL/GenBank/DDBJ databases">
        <title>Whole genome sequencing of Brevibacillus sp. TGS2-1.</title>
        <authorList>
            <person name="Choi A."/>
        </authorList>
    </citation>
    <scope>NUCLEOTIDE SEQUENCE [LARGE SCALE GENOMIC DNA]</scope>
    <source>
        <strain evidence="2 3">TGS2-1</strain>
    </source>
</reference>
<proteinExistence type="predicted"/>
<keyword evidence="1" id="KW-1133">Transmembrane helix</keyword>
<evidence type="ECO:0008006" key="4">
    <source>
        <dbReference type="Google" id="ProtNLM"/>
    </source>
</evidence>
<protein>
    <recommendedName>
        <fullName evidence="4">HD family phosphohydrolase</fullName>
    </recommendedName>
</protein>
<accession>A0A4U2Y4R4</accession>
<feature type="transmembrane region" description="Helical" evidence="1">
    <location>
        <begin position="6"/>
        <end position="24"/>
    </location>
</feature>
<dbReference type="EMBL" id="SZNK01000001">
    <property type="protein sequence ID" value="TKI55478.1"/>
    <property type="molecule type" value="Genomic_DNA"/>
</dbReference>
<keyword evidence="3" id="KW-1185">Reference proteome</keyword>